<protein>
    <submittedName>
        <fullName evidence="1">Uncharacterized protein</fullName>
    </submittedName>
</protein>
<gene>
    <name evidence="1" type="ORF">L1987_16562</name>
</gene>
<reference evidence="1 2" key="2">
    <citation type="journal article" date="2022" name="Mol. Ecol. Resour.">
        <title>The genomes of chicory, endive, great burdock and yacon provide insights into Asteraceae paleo-polyploidization history and plant inulin production.</title>
        <authorList>
            <person name="Fan W."/>
            <person name="Wang S."/>
            <person name="Wang H."/>
            <person name="Wang A."/>
            <person name="Jiang F."/>
            <person name="Liu H."/>
            <person name="Zhao H."/>
            <person name="Xu D."/>
            <person name="Zhang Y."/>
        </authorList>
    </citation>
    <scope>NUCLEOTIDE SEQUENCE [LARGE SCALE GENOMIC DNA]</scope>
    <source>
        <strain evidence="2">cv. Yunnan</strain>
        <tissue evidence="1">Leaves</tissue>
    </source>
</reference>
<accession>A0ACB9IVJ3</accession>
<comment type="caution">
    <text evidence="1">The sequence shown here is derived from an EMBL/GenBank/DDBJ whole genome shotgun (WGS) entry which is preliminary data.</text>
</comment>
<proteinExistence type="predicted"/>
<organism evidence="1 2">
    <name type="scientific">Smallanthus sonchifolius</name>
    <dbReference type="NCBI Taxonomy" id="185202"/>
    <lineage>
        <taxon>Eukaryota</taxon>
        <taxon>Viridiplantae</taxon>
        <taxon>Streptophyta</taxon>
        <taxon>Embryophyta</taxon>
        <taxon>Tracheophyta</taxon>
        <taxon>Spermatophyta</taxon>
        <taxon>Magnoliopsida</taxon>
        <taxon>eudicotyledons</taxon>
        <taxon>Gunneridae</taxon>
        <taxon>Pentapetalae</taxon>
        <taxon>asterids</taxon>
        <taxon>campanulids</taxon>
        <taxon>Asterales</taxon>
        <taxon>Asteraceae</taxon>
        <taxon>Asteroideae</taxon>
        <taxon>Heliantheae alliance</taxon>
        <taxon>Millerieae</taxon>
        <taxon>Smallanthus</taxon>
    </lineage>
</organism>
<sequence>MVQATRVDGNNEPNLVPIAPKKVVPGFNYSRAIHGGRDSPRQQPAPAPQQPVPAPYQGGKDSPNQQPAPPACPVPGAGSSDRSNDMGVDSASRFSILDIPNSIKFNKLITGQDDLYPPDQGLADSMDVEVNVLNNNGIYGISNAQKQVILNCMRDFKYVQAEAVEEWSQDVEDIDGFDLVHAVSHLKKLGAYVDPVVSNASNRVDVGLVVGVGLCGKEAEGYKQLEGHLFFVWDLRAWACFNLFLDSLNWPNLLVLFLMGRCPFVHYRRLATITFALIGCRGCGPSLGNYITGPTRWGIHQDGMLGNLMMLLNPREKASFRGCSYLSLLFCRDLDSVKLVVFKCLSYVFCDRWPTLGSVCMLGMVKGIRRALKVDRRTAGPKPSGQATNPIEVEMVVEDQARSSTELKDGDPNGMEEPNNTSGQERGPTMPIPPTGGPGKFIGDPPPAGAIDSLDSVMEGPIPTTSSAGYGMYSPRRDGSDFQSII</sequence>
<evidence type="ECO:0000313" key="1">
    <source>
        <dbReference type="EMBL" id="KAI3811866.1"/>
    </source>
</evidence>
<keyword evidence="2" id="KW-1185">Reference proteome</keyword>
<evidence type="ECO:0000313" key="2">
    <source>
        <dbReference type="Proteomes" id="UP001056120"/>
    </source>
</evidence>
<dbReference type="Proteomes" id="UP001056120">
    <property type="component" value="Linkage Group LG06"/>
</dbReference>
<dbReference type="EMBL" id="CM042023">
    <property type="protein sequence ID" value="KAI3811866.1"/>
    <property type="molecule type" value="Genomic_DNA"/>
</dbReference>
<name>A0ACB9IVJ3_9ASTR</name>
<reference evidence="2" key="1">
    <citation type="journal article" date="2022" name="Mol. Ecol. Resour.">
        <title>The genomes of chicory, endive, great burdock and yacon provide insights into Asteraceae palaeo-polyploidization history and plant inulin production.</title>
        <authorList>
            <person name="Fan W."/>
            <person name="Wang S."/>
            <person name="Wang H."/>
            <person name="Wang A."/>
            <person name="Jiang F."/>
            <person name="Liu H."/>
            <person name="Zhao H."/>
            <person name="Xu D."/>
            <person name="Zhang Y."/>
        </authorList>
    </citation>
    <scope>NUCLEOTIDE SEQUENCE [LARGE SCALE GENOMIC DNA]</scope>
    <source>
        <strain evidence="2">cv. Yunnan</strain>
    </source>
</reference>